<accession>A0ABR3JC86</accession>
<evidence type="ECO:0000313" key="1">
    <source>
        <dbReference type="EMBL" id="KAL0953053.1"/>
    </source>
</evidence>
<name>A0ABR3JC86_9AGAR</name>
<gene>
    <name evidence="1" type="ORF">HGRIS_007254</name>
</gene>
<proteinExistence type="predicted"/>
<organism evidence="1 2">
    <name type="scientific">Hohenbuehelia grisea</name>
    <dbReference type="NCBI Taxonomy" id="104357"/>
    <lineage>
        <taxon>Eukaryota</taxon>
        <taxon>Fungi</taxon>
        <taxon>Dikarya</taxon>
        <taxon>Basidiomycota</taxon>
        <taxon>Agaricomycotina</taxon>
        <taxon>Agaricomycetes</taxon>
        <taxon>Agaricomycetidae</taxon>
        <taxon>Agaricales</taxon>
        <taxon>Pleurotineae</taxon>
        <taxon>Pleurotaceae</taxon>
        <taxon>Hohenbuehelia</taxon>
    </lineage>
</organism>
<sequence length="275" mass="31159">MSTTSSGITQSTEFWAEGEGSAIFLVENTFFPQPENPEGTTIENPLVLPGVIAKEWEDFLSSCIHPRPPEYWINIIKLASLYQIHHMVTKASYKLPAYDDEVLPPAKRLYIARVYHVPDLVDSGFRSLCHINKPLSLMPDQDLEDIGFRGLSILARTKEKIELVRKKVAITAPEFDTDVHDKKCLDHHACWRAWKLAWWTLFGSSILQPTLDAPWIPELWAFEVNHHMSKAVGVLPGCRSKMIEGLGKERQDLGEPHYRGDRLGNCKNEGGVDPM</sequence>
<reference evidence="2" key="1">
    <citation type="submission" date="2024-06" db="EMBL/GenBank/DDBJ databases">
        <title>Multi-omics analyses provide insights into the biosynthesis of the anticancer antibiotic pleurotin in Hohenbuehelia grisea.</title>
        <authorList>
            <person name="Weaver J.A."/>
            <person name="Alberti F."/>
        </authorList>
    </citation>
    <scope>NUCLEOTIDE SEQUENCE [LARGE SCALE GENOMIC DNA]</scope>
    <source>
        <strain evidence="2">T-177</strain>
    </source>
</reference>
<dbReference type="EMBL" id="JASNQZ010000010">
    <property type="protein sequence ID" value="KAL0953053.1"/>
    <property type="molecule type" value="Genomic_DNA"/>
</dbReference>
<dbReference type="Proteomes" id="UP001556367">
    <property type="component" value="Unassembled WGS sequence"/>
</dbReference>
<comment type="caution">
    <text evidence="1">The sequence shown here is derived from an EMBL/GenBank/DDBJ whole genome shotgun (WGS) entry which is preliminary data.</text>
</comment>
<evidence type="ECO:0000313" key="2">
    <source>
        <dbReference type="Proteomes" id="UP001556367"/>
    </source>
</evidence>
<protein>
    <submittedName>
        <fullName evidence="1">Uncharacterized protein</fullName>
    </submittedName>
</protein>
<keyword evidence="2" id="KW-1185">Reference proteome</keyword>